<name>A0A0H5QYF5_9EUKA</name>
<organism evidence="1">
    <name type="scientific">Spongospora subterranea</name>
    <dbReference type="NCBI Taxonomy" id="70186"/>
    <lineage>
        <taxon>Eukaryota</taxon>
        <taxon>Sar</taxon>
        <taxon>Rhizaria</taxon>
        <taxon>Endomyxa</taxon>
        <taxon>Phytomyxea</taxon>
        <taxon>Plasmodiophorida</taxon>
        <taxon>Plasmodiophoridae</taxon>
        <taxon>Spongospora</taxon>
    </lineage>
</organism>
<dbReference type="AlphaFoldDB" id="A0A0H5QYF5"/>
<dbReference type="EMBL" id="HACM01006558">
    <property type="protein sequence ID" value="CRZ07000.1"/>
    <property type="molecule type" value="Transcribed_RNA"/>
</dbReference>
<dbReference type="EMBL" id="HACM01006571">
    <property type="protein sequence ID" value="CRZ07013.1"/>
    <property type="molecule type" value="Transcribed_RNA"/>
</dbReference>
<proteinExistence type="predicted"/>
<reference evidence="1" key="1">
    <citation type="submission" date="2015-04" db="EMBL/GenBank/DDBJ databases">
        <title>The genome sequence of the plant pathogenic Rhizarian Plasmodiophora brassicae reveals insights in its biotrophic life cycle and the origin of chitin synthesis.</title>
        <authorList>
            <person name="Schwelm A."/>
            <person name="Fogelqvist J."/>
            <person name="Knaust A."/>
            <person name="Julke S."/>
            <person name="Lilja T."/>
            <person name="Dhandapani V."/>
            <person name="Bonilla-Rosso G."/>
            <person name="Karlsson M."/>
            <person name="Shevchenko A."/>
            <person name="Choi S.R."/>
            <person name="Kim H.G."/>
            <person name="Park J.Y."/>
            <person name="Lim Y.P."/>
            <person name="Ludwig-Muller J."/>
            <person name="Dixelius C."/>
        </authorList>
    </citation>
    <scope>NUCLEOTIDE SEQUENCE</scope>
    <source>
        <tissue evidence="1">Potato root galls</tissue>
    </source>
</reference>
<protein>
    <submittedName>
        <fullName evidence="1">Uncharacterized protein</fullName>
    </submittedName>
</protein>
<accession>A0A0H5QYF5</accession>
<sequence length="106" mass="11646">MQRNDAIAIPLKEYSIGQLQNSVFTVISATGGFLNMGHLELFALYPVASVLPAFAQVRPDDIFVSFQQNDENSEISFLLSVVGEIARGQKSRTIEQLGHPEAILLL</sequence>
<dbReference type="EMBL" id="HACM01006560">
    <property type="protein sequence ID" value="CRZ07002.1"/>
    <property type="molecule type" value="Transcribed_RNA"/>
</dbReference>
<evidence type="ECO:0000313" key="1">
    <source>
        <dbReference type="EMBL" id="CRZ07013.1"/>
    </source>
</evidence>